<dbReference type="SUPFAM" id="SSF52540">
    <property type="entry name" value="P-loop containing nucleoside triphosphate hydrolases"/>
    <property type="match status" value="1"/>
</dbReference>
<dbReference type="PANTHER" id="PTHR13696">
    <property type="entry name" value="P-LOOP CONTAINING NUCLEOSIDE TRIPHOSPHATE HYDROLASE"/>
    <property type="match status" value="1"/>
</dbReference>
<gene>
    <name evidence="2" type="primary">37</name>
    <name evidence="2" type="ORF">REDROCK_37</name>
</gene>
<organism evidence="2 3">
    <name type="scientific">Mycobacterium phage RedRock</name>
    <dbReference type="NCBI Taxonomy" id="711470"/>
    <lineage>
        <taxon>Viruses</taxon>
        <taxon>Duplodnaviria</taxon>
        <taxon>Heunggongvirae</taxon>
        <taxon>Uroviricota</taxon>
        <taxon>Caudoviricetes</taxon>
        <taxon>Fromanvirus</taxon>
        <taxon>Fromanvirus redrock</taxon>
    </lineage>
</organism>
<dbReference type="KEGG" id="vg:22110980"/>
<dbReference type="PANTHER" id="PTHR13696:SF96">
    <property type="entry name" value="COBQ_COBB_MIND_PARA NUCLEOTIDE BINDING DOMAIN-CONTAINING PROTEIN"/>
    <property type="match status" value="1"/>
</dbReference>
<keyword evidence="3" id="KW-1185">Reference proteome</keyword>
<name>D3JZ99_9CAUD</name>
<proteinExistence type="predicted"/>
<dbReference type="OrthoDB" id="13037at10239"/>
<protein>
    <submittedName>
        <fullName evidence="2">ParA</fullName>
    </submittedName>
</protein>
<dbReference type="CDD" id="cd02042">
    <property type="entry name" value="ParAB_family"/>
    <property type="match status" value="1"/>
</dbReference>
<accession>D3JZ99</accession>
<dbReference type="InterPro" id="IPR050678">
    <property type="entry name" value="DNA_Partitioning_ATPase"/>
</dbReference>
<evidence type="ECO:0000259" key="1">
    <source>
        <dbReference type="Pfam" id="PF01656"/>
    </source>
</evidence>
<dbReference type="Proteomes" id="UP000001547">
    <property type="component" value="Segment"/>
</dbReference>
<feature type="domain" description="CobQ/CobB/MinD/ParA nucleotide binding" evidence="1">
    <location>
        <begin position="4"/>
        <end position="159"/>
    </location>
</feature>
<evidence type="ECO:0000313" key="3">
    <source>
        <dbReference type="Proteomes" id="UP000001547"/>
    </source>
</evidence>
<dbReference type="InterPro" id="IPR002586">
    <property type="entry name" value="CobQ/CobB/MinD/ParA_Nub-bd_dom"/>
</dbReference>
<dbReference type="InterPro" id="IPR027417">
    <property type="entry name" value="P-loop_NTPase"/>
</dbReference>
<dbReference type="EMBL" id="GU339467">
    <property type="protein sequence ID" value="ADB93730.1"/>
    <property type="molecule type" value="Genomic_DNA"/>
</dbReference>
<dbReference type="Pfam" id="PF01656">
    <property type="entry name" value="CbiA"/>
    <property type="match status" value="1"/>
</dbReference>
<evidence type="ECO:0000313" key="2">
    <source>
        <dbReference type="EMBL" id="ADB93730.1"/>
    </source>
</evidence>
<dbReference type="GeneID" id="22110980"/>
<dbReference type="PIRSF" id="PIRSF009320">
    <property type="entry name" value="Nuc_binding_HP_1000"/>
    <property type="match status" value="1"/>
</dbReference>
<dbReference type="RefSeq" id="YP_009101290.1">
    <property type="nucleotide sequence ID" value="NC_025444.1"/>
</dbReference>
<sequence>MTVISVVHTKGGVGKTTTAIYLATAAAKRGMDVAVVDADPQRSAAAWAEKVDLPFPVTEGINNIPDNELVLIDTPPGKSERIQAAILLADLVIVPCGASPMDLARVWPTLEATMDSPSVVLLTQVDFRARLWKRIKDKLESEDVVVFDTMIPQRQATRRSFGTVPADLGAYNDLLSELEGVIVGV</sequence>
<reference evidence="3" key="1">
    <citation type="submission" date="2009-12" db="EMBL/GenBank/DDBJ databases">
        <authorList>
            <person name="Jacobs-Sera D."/>
            <person name="Zellars M."/>
            <person name="Wells M.E."/>
            <person name="Webb J.L."/>
            <person name="Ware V.C."/>
            <person name="Vazquez E."/>
            <person name="TamarapuParthasarathy P."/>
            <person name="Smith I.A."/>
            <person name="Simon S.E."/>
            <person name="Shaffer C.D."/>
            <person name="Rubin M.R."/>
            <person name="Rosenzweig R.F."/>
            <person name="Rinehart C.A."/>
            <person name="Qin H."/>
            <person name="Pillay I."/>
            <person name="Payne D.E.II."/>
            <person name="Padolina J.M."/>
            <person name="Novick P.A."/>
            <person name="Miller E.S."/>
            <person name="Mayer E.S."/>
            <person name="Marzillier J.Y."/>
            <person name="Mageeney C.M."/>
            <person name="MacGibeny M.A."/>
            <person name="Li W."/>
            <person name="Lee J.Y."/>
            <person name="Kinnersley M.A."/>
            <person name="King-Smith C."/>
            <person name="King R.A."/>
            <person name="Kenna M.A."/>
            <person name="Kearse M.G."/>
            <person name="Johnson B.K."/>
            <person name="Johnson A.A."/>
            <person name="Johnson C.M."/>
            <person name="Hughes L.E."/>
            <person name="Harrison M."/>
            <person name="Guild N.A."/>
            <person name="Gilbert J.L."/>
            <person name="Fillman C.L."/>
            <person name="Felton C.M."/>
            <person name="Dunbar D.A."/>
            <person name="Dennehy J.J."/>
            <person name="DeJong R.J."/>
            <person name="Carson S."/>
            <person name="Burnett S.H."/>
            <person name="Breakwell D.P."/>
            <person name="Berrios J.E."/>
            <person name="Benjamin R.C."/>
            <person name="Anderson J.J."/>
            <person name="Bradley K.W."/>
            <person name="Khaja R."/>
            <person name="Lee E."/>
            <person name="Barker L.P."/>
            <person name="Lewis M.F."/>
            <person name="Jordan T.C."/>
            <person name="Cresawn S.G."/>
            <person name="Grace M.A."/>
            <person name="Pope W.H."/>
            <person name="Ko C."/>
            <person name="Russell D.A."/>
            <person name="Peebles C.L."/>
            <person name="Lawrence J.L."/>
            <person name="Hendrix R.W."/>
            <person name="Hatfull G.F."/>
        </authorList>
    </citation>
    <scope>NUCLEOTIDE SEQUENCE [LARGE SCALE GENOMIC DNA]</scope>
</reference>
<dbReference type="Gene3D" id="3.40.50.300">
    <property type="entry name" value="P-loop containing nucleotide triphosphate hydrolases"/>
    <property type="match status" value="1"/>
</dbReference>